<sequence length="167" mass="18700">MLGVGAGGSIEQHIERDTHDPRIWDVANSKLLNIQIVDATTFRTVTGLNPPETPISAQTYQEIGLPFFKLWRDELSADGVAGQWDSITGVADAMALKRRAYLFKLSRIPKFRCNGTGLSIRRQPVRRSASSAPYRRTRQQLFDIQLSDSSSQLGHEVIELFDDATVR</sequence>
<keyword evidence="2" id="KW-1185">Reference proteome</keyword>
<organism evidence="1 2">
    <name type="scientific">Trematosphaeria pertusa</name>
    <dbReference type="NCBI Taxonomy" id="390896"/>
    <lineage>
        <taxon>Eukaryota</taxon>
        <taxon>Fungi</taxon>
        <taxon>Dikarya</taxon>
        <taxon>Ascomycota</taxon>
        <taxon>Pezizomycotina</taxon>
        <taxon>Dothideomycetes</taxon>
        <taxon>Pleosporomycetidae</taxon>
        <taxon>Pleosporales</taxon>
        <taxon>Massarineae</taxon>
        <taxon>Trematosphaeriaceae</taxon>
        <taxon>Trematosphaeria</taxon>
    </lineage>
</organism>
<proteinExistence type="predicted"/>
<dbReference type="OrthoDB" id="3944013at2759"/>
<evidence type="ECO:0000313" key="2">
    <source>
        <dbReference type="Proteomes" id="UP000800094"/>
    </source>
</evidence>
<name>A0A6A6I9D8_9PLEO</name>
<accession>A0A6A6I9D8</accession>
<dbReference type="EMBL" id="ML987198">
    <property type="protein sequence ID" value="KAF2246981.1"/>
    <property type="molecule type" value="Genomic_DNA"/>
</dbReference>
<dbReference type="RefSeq" id="XP_033681985.1">
    <property type="nucleotide sequence ID" value="XM_033833642.1"/>
</dbReference>
<dbReference type="AlphaFoldDB" id="A0A6A6I9D8"/>
<dbReference type="Proteomes" id="UP000800094">
    <property type="component" value="Unassembled WGS sequence"/>
</dbReference>
<reference evidence="1" key="1">
    <citation type="journal article" date="2020" name="Stud. Mycol.">
        <title>101 Dothideomycetes genomes: a test case for predicting lifestyles and emergence of pathogens.</title>
        <authorList>
            <person name="Haridas S."/>
            <person name="Albert R."/>
            <person name="Binder M."/>
            <person name="Bloem J."/>
            <person name="Labutti K."/>
            <person name="Salamov A."/>
            <person name="Andreopoulos B."/>
            <person name="Baker S."/>
            <person name="Barry K."/>
            <person name="Bills G."/>
            <person name="Bluhm B."/>
            <person name="Cannon C."/>
            <person name="Castanera R."/>
            <person name="Culley D."/>
            <person name="Daum C."/>
            <person name="Ezra D."/>
            <person name="Gonzalez J."/>
            <person name="Henrissat B."/>
            <person name="Kuo A."/>
            <person name="Liang C."/>
            <person name="Lipzen A."/>
            <person name="Lutzoni F."/>
            <person name="Magnuson J."/>
            <person name="Mondo S."/>
            <person name="Nolan M."/>
            <person name="Ohm R."/>
            <person name="Pangilinan J."/>
            <person name="Park H.-J."/>
            <person name="Ramirez L."/>
            <person name="Alfaro M."/>
            <person name="Sun H."/>
            <person name="Tritt A."/>
            <person name="Yoshinaga Y."/>
            <person name="Zwiers L.-H."/>
            <person name="Turgeon B."/>
            <person name="Goodwin S."/>
            <person name="Spatafora J."/>
            <person name="Crous P."/>
            <person name="Grigoriev I."/>
        </authorList>
    </citation>
    <scope>NUCLEOTIDE SEQUENCE</scope>
    <source>
        <strain evidence="1">CBS 122368</strain>
    </source>
</reference>
<gene>
    <name evidence="1" type="ORF">BU26DRAFT_567307</name>
</gene>
<protein>
    <submittedName>
        <fullName evidence="1">Uncharacterized protein</fullName>
    </submittedName>
</protein>
<evidence type="ECO:0000313" key="1">
    <source>
        <dbReference type="EMBL" id="KAF2246981.1"/>
    </source>
</evidence>
<dbReference type="GeneID" id="54586972"/>